<dbReference type="CDD" id="cd16917">
    <property type="entry name" value="HATPase_UhpB-NarQ-NarX-like"/>
    <property type="match status" value="1"/>
</dbReference>
<dbReference type="Gene3D" id="1.20.5.1930">
    <property type="match status" value="1"/>
</dbReference>
<dbReference type="InterPro" id="IPR011712">
    <property type="entry name" value="Sig_transdc_His_kin_sub3_dim/P"/>
</dbReference>
<evidence type="ECO:0008006" key="9">
    <source>
        <dbReference type="Google" id="ProtNLM"/>
    </source>
</evidence>
<dbReference type="Gene3D" id="2.130.10.10">
    <property type="entry name" value="YVTN repeat-like/Quinoprotein amine dehydrogenase"/>
    <property type="match status" value="2"/>
</dbReference>
<evidence type="ECO:0000256" key="1">
    <source>
        <dbReference type="ARBA" id="ARBA00022679"/>
    </source>
</evidence>
<organism evidence="7 8">
    <name type="scientific">Hymenobacter busanensis</name>
    <dbReference type="NCBI Taxonomy" id="2607656"/>
    <lineage>
        <taxon>Bacteria</taxon>
        <taxon>Pseudomonadati</taxon>
        <taxon>Bacteroidota</taxon>
        <taxon>Cytophagia</taxon>
        <taxon>Cytophagales</taxon>
        <taxon>Hymenobacteraceae</taxon>
        <taxon>Hymenobacter</taxon>
    </lineage>
</organism>
<dbReference type="Pfam" id="PF02518">
    <property type="entry name" value="HATPase_c"/>
    <property type="match status" value="1"/>
</dbReference>
<feature type="transmembrane region" description="Helical" evidence="4">
    <location>
        <begin position="784"/>
        <end position="801"/>
    </location>
</feature>
<keyword evidence="4" id="KW-0472">Membrane</keyword>
<dbReference type="InterPro" id="IPR013783">
    <property type="entry name" value="Ig-like_fold"/>
</dbReference>
<evidence type="ECO:0000259" key="5">
    <source>
        <dbReference type="Pfam" id="PF02518"/>
    </source>
</evidence>
<protein>
    <recommendedName>
        <fullName evidence="9">Histidine kinase/HSP90-like ATPase domain-containing protein</fullName>
    </recommendedName>
</protein>
<dbReference type="GO" id="GO:0016020">
    <property type="term" value="C:membrane"/>
    <property type="evidence" value="ECO:0007669"/>
    <property type="project" value="InterPro"/>
</dbReference>
<evidence type="ECO:0000256" key="4">
    <source>
        <dbReference type="SAM" id="Phobius"/>
    </source>
</evidence>
<dbReference type="SUPFAM" id="SSF55874">
    <property type="entry name" value="ATPase domain of HSP90 chaperone/DNA topoisomerase II/histidine kinase"/>
    <property type="match status" value="1"/>
</dbReference>
<feature type="domain" description="Histidine kinase/HSP90-like ATPase" evidence="5">
    <location>
        <begin position="921"/>
        <end position="1006"/>
    </location>
</feature>
<dbReference type="InterPro" id="IPR015943">
    <property type="entry name" value="WD40/YVTN_repeat-like_dom_sf"/>
</dbReference>
<reference evidence="7 8" key="1">
    <citation type="submission" date="2019-09" db="EMBL/GenBank/DDBJ databases">
        <title>Genome sequence of Hymenobacter sp. M3.</title>
        <authorList>
            <person name="Srinivasan S."/>
        </authorList>
    </citation>
    <scope>NUCLEOTIDE SEQUENCE [LARGE SCALE GENOMIC DNA]</scope>
    <source>
        <strain evidence="7 8">M3</strain>
    </source>
</reference>
<evidence type="ECO:0000313" key="8">
    <source>
        <dbReference type="Proteomes" id="UP000326380"/>
    </source>
</evidence>
<keyword evidence="2" id="KW-0418">Kinase</keyword>
<dbReference type="AlphaFoldDB" id="A0AA88K5E4"/>
<evidence type="ECO:0000256" key="2">
    <source>
        <dbReference type="ARBA" id="ARBA00022777"/>
    </source>
</evidence>
<dbReference type="Pfam" id="PF07730">
    <property type="entry name" value="HisKA_3"/>
    <property type="match status" value="1"/>
</dbReference>
<dbReference type="EMBL" id="VTWU01000003">
    <property type="protein sequence ID" value="KAA9333348.1"/>
    <property type="molecule type" value="Genomic_DNA"/>
</dbReference>
<dbReference type="Proteomes" id="UP000326380">
    <property type="component" value="Unassembled WGS sequence"/>
</dbReference>
<dbReference type="InterPro" id="IPR050482">
    <property type="entry name" value="Sensor_HK_TwoCompSys"/>
</dbReference>
<keyword evidence="8" id="KW-1185">Reference proteome</keyword>
<name>A0AA88K5E4_9BACT</name>
<comment type="caution">
    <text evidence="7">The sequence shown here is derived from an EMBL/GenBank/DDBJ whole genome shotgun (WGS) entry which is preliminary data.</text>
</comment>
<gene>
    <name evidence="7" type="ORF">F0P96_10280</name>
</gene>
<keyword evidence="4" id="KW-1133">Transmembrane helix</keyword>
<keyword evidence="1" id="KW-0808">Transferase</keyword>
<dbReference type="PANTHER" id="PTHR24421:SF61">
    <property type="entry name" value="OXYGEN SENSOR HISTIDINE KINASE NREB"/>
    <property type="match status" value="1"/>
</dbReference>
<dbReference type="PANTHER" id="PTHR24421">
    <property type="entry name" value="NITRATE/NITRITE SENSOR PROTEIN NARX-RELATED"/>
    <property type="match status" value="1"/>
</dbReference>
<accession>A0AA88K5E4</accession>
<evidence type="ECO:0000256" key="3">
    <source>
        <dbReference type="ARBA" id="ARBA00023012"/>
    </source>
</evidence>
<dbReference type="InterPro" id="IPR036890">
    <property type="entry name" value="HATPase_C_sf"/>
</dbReference>
<sequence length="1007" mass="109948">MGHYMRVLLLPSQPVFTMSVRAHSSLRWLLVAWLLAWATQAQAQAWQPDAVLHRLLIHQMAQDRTGLLWVAADEGVFRYDGYDLVPLAALAPAAGSGFDHAQALAFDSEHRLWLGCARGLFRLHGTRLEQLALPKVGHRPTQINALLRHPRTGALWVSYGDGLLAVFSALGGAGRSVALPFSDAAAWLSPAADSAVWAVSAMHRVAYCTAAQGSRLQPYQPLGQLLPVPGTHPQLLVGTYALHEEQPDGTLRERLRWLPGADEPNFRPGQQGNTWQWVAAGQLVQLQWEPGHHLPQVQLSPAAFERAGQLPRQYAVFTDANGLRWSTSSGQRGCYKQRVGAESVEALASRPLRRYSTRAITRLPDGRLLVGAYGAALVQPADSPRAALRPLPLWEDGRPSAAIFLDVLRTRSGQVVFAEENHPFGQLDPATGRLRRLAMPGATFTSSLCLQQDAAGTVWGGTNRGLFRLDLADGRVQLYTRPADATPLPFAQQEIQEIVSAPGGWLWLATSSGLYRLHPATGRLEHYGTSEPASHRLPTDALLCVWAAADGAAWVGTRDQGLLLVRPGRGLIRQLTTATGLPSNTVATVLADASGDLWCGTYAGLVHYNPLRQRLAVLNETDGLTDAELNRQSAWRAPDGSLYFGGVGGLHRVRPGQFAVSTLRAPRLLLASYTQHHSRTDTVRTHFLAGAAPLFTLAPADAFLELNLALTDFLAPEQARFEYRLLGSSDTRWNPLGSTHVLALRGLLAGRYQLEVRGVSGRGLPAQNQLRLPVVVEAVWWRQPWAWLLGAAAAGAVLYGLHRRRLARVRREERLRSRIAADLHDEVGTLLTRVSLQAELLRQTQPEANPTLERLLSNSRQAAGTMRDIVWGIDAAADSVGALLDRMRDHLDQTAAPAGLATELHVRGLRDALPLPPELRQHLYLIFKEAVSNAARHARGASRLDVTLARESGWLTLLVADDGQPTGTATRSGMGRRNMQQRADLLGGTLTADAQPQGFVVRLRVPF</sequence>
<dbReference type="GO" id="GO:0000155">
    <property type="term" value="F:phosphorelay sensor kinase activity"/>
    <property type="evidence" value="ECO:0007669"/>
    <property type="project" value="InterPro"/>
</dbReference>
<dbReference type="InterPro" id="IPR003594">
    <property type="entry name" value="HATPase_dom"/>
</dbReference>
<keyword evidence="4" id="KW-0812">Transmembrane</keyword>
<evidence type="ECO:0000313" key="7">
    <source>
        <dbReference type="EMBL" id="KAA9333348.1"/>
    </source>
</evidence>
<dbReference type="SUPFAM" id="SSF63829">
    <property type="entry name" value="Calcium-dependent phosphotriesterase"/>
    <property type="match status" value="2"/>
</dbReference>
<evidence type="ECO:0000259" key="6">
    <source>
        <dbReference type="Pfam" id="PF07730"/>
    </source>
</evidence>
<feature type="domain" description="Signal transduction histidine kinase subgroup 3 dimerisation and phosphoacceptor" evidence="6">
    <location>
        <begin position="816"/>
        <end position="873"/>
    </location>
</feature>
<keyword evidence="3" id="KW-0902">Two-component regulatory system</keyword>
<dbReference type="Gene3D" id="2.60.40.10">
    <property type="entry name" value="Immunoglobulins"/>
    <property type="match status" value="1"/>
</dbReference>
<proteinExistence type="predicted"/>
<dbReference type="Gene3D" id="3.30.565.10">
    <property type="entry name" value="Histidine kinase-like ATPase, C-terminal domain"/>
    <property type="match status" value="1"/>
</dbReference>
<dbReference type="GO" id="GO:0046983">
    <property type="term" value="F:protein dimerization activity"/>
    <property type="evidence" value="ECO:0007669"/>
    <property type="project" value="InterPro"/>
</dbReference>